<dbReference type="GO" id="GO:0045732">
    <property type="term" value="P:positive regulation of protein catabolic process"/>
    <property type="evidence" value="ECO:0007669"/>
    <property type="project" value="TreeGrafter"/>
</dbReference>
<dbReference type="PROSITE" id="PS50297">
    <property type="entry name" value="ANK_REP_REGION"/>
    <property type="match status" value="1"/>
</dbReference>
<dbReference type="GO" id="GO:0016567">
    <property type="term" value="P:protein ubiquitination"/>
    <property type="evidence" value="ECO:0007669"/>
    <property type="project" value="TreeGrafter"/>
</dbReference>
<dbReference type="InterPro" id="IPR036770">
    <property type="entry name" value="Ankyrin_rpt-contain_sf"/>
</dbReference>
<accession>A0A3L8PQQ5</accession>
<evidence type="ECO:0000256" key="2">
    <source>
        <dbReference type="ARBA" id="ARBA00023043"/>
    </source>
</evidence>
<proteinExistence type="predicted"/>
<keyword evidence="1" id="KW-0677">Repeat</keyword>
<evidence type="ECO:0000313" key="4">
    <source>
        <dbReference type="EMBL" id="RLV57717.1"/>
    </source>
</evidence>
<reference evidence="4 5" key="1">
    <citation type="submission" date="2018-09" db="EMBL/GenBank/DDBJ databases">
        <title>Phylogeny of the Shewanellaceae, and recommendation for two new genera, Pseudoshewanella and Parashewanella.</title>
        <authorList>
            <person name="Wang G."/>
        </authorList>
    </citation>
    <scope>NUCLEOTIDE SEQUENCE [LARGE SCALE GENOMIC DNA]</scope>
    <source>
        <strain evidence="4 5">C51</strain>
    </source>
</reference>
<dbReference type="SUPFAM" id="SSF48403">
    <property type="entry name" value="Ankyrin repeat"/>
    <property type="match status" value="1"/>
</dbReference>
<dbReference type="InterPro" id="IPR051573">
    <property type="entry name" value="Ankyrin-SOCS_box_domain"/>
</dbReference>
<name>A0A3L8PQQ5_9GAMM</name>
<evidence type="ECO:0000313" key="5">
    <source>
        <dbReference type="Proteomes" id="UP000281474"/>
    </source>
</evidence>
<organism evidence="4 5">
    <name type="scientific">Parashewanella curva</name>
    <dbReference type="NCBI Taxonomy" id="2338552"/>
    <lineage>
        <taxon>Bacteria</taxon>
        <taxon>Pseudomonadati</taxon>
        <taxon>Pseudomonadota</taxon>
        <taxon>Gammaproteobacteria</taxon>
        <taxon>Alteromonadales</taxon>
        <taxon>Shewanellaceae</taxon>
        <taxon>Parashewanella</taxon>
    </lineage>
</organism>
<dbReference type="SMART" id="SM00248">
    <property type="entry name" value="ANK"/>
    <property type="match status" value="1"/>
</dbReference>
<dbReference type="Pfam" id="PF12796">
    <property type="entry name" value="Ank_2"/>
    <property type="match status" value="1"/>
</dbReference>
<dbReference type="EMBL" id="QZEI01000165">
    <property type="protein sequence ID" value="RLV57717.1"/>
    <property type="molecule type" value="Genomic_DNA"/>
</dbReference>
<comment type="caution">
    <text evidence="4">The sequence shown here is derived from an EMBL/GenBank/DDBJ whole genome shotgun (WGS) entry which is preliminary data.</text>
</comment>
<evidence type="ECO:0000256" key="1">
    <source>
        <dbReference type="ARBA" id="ARBA00022737"/>
    </source>
</evidence>
<evidence type="ECO:0000256" key="3">
    <source>
        <dbReference type="PROSITE-ProRule" id="PRU00023"/>
    </source>
</evidence>
<feature type="repeat" description="ANK" evidence="3">
    <location>
        <begin position="75"/>
        <end position="107"/>
    </location>
</feature>
<dbReference type="Gene3D" id="1.25.40.20">
    <property type="entry name" value="Ankyrin repeat-containing domain"/>
    <property type="match status" value="1"/>
</dbReference>
<dbReference type="PROSITE" id="PS50088">
    <property type="entry name" value="ANK_REPEAT"/>
    <property type="match status" value="1"/>
</dbReference>
<keyword evidence="5" id="KW-1185">Reference proteome</keyword>
<protein>
    <submittedName>
        <fullName evidence="4">Ankyrin repeat domain-containing protein</fullName>
    </submittedName>
</protein>
<dbReference type="PANTHER" id="PTHR24136:SF15">
    <property type="entry name" value="ANK_REP_REGION DOMAIN-CONTAINING PROTEIN"/>
    <property type="match status" value="1"/>
</dbReference>
<keyword evidence="2 3" id="KW-0040">ANK repeat</keyword>
<dbReference type="InterPro" id="IPR002110">
    <property type="entry name" value="Ankyrin_rpt"/>
</dbReference>
<dbReference type="AlphaFoldDB" id="A0A3L8PQQ5"/>
<dbReference type="RefSeq" id="WP_121840934.1">
    <property type="nucleotide sequence ID" value="NZ_ML014914.1"/>
</dbReference>
<gene>
    <name evidence="4" type="ORF">D5018_21080</name>
</gene>
<dbReference type="Proteomes" id="UP000281474">
    <property type="component" value="Unassembled WGS sequence"/>
</dbReference>
<sequence>MQEDKLLTGAEPLPATEVVAKTEIVYSIKGLTKQHTSELLSACANGKLCELKRLIKALPSEFNVRLLLEHTPSEDRVSLLHIACAAGKSDIVEYLIGLNANVNRVSYKGVTPLYLAVCNKQAAVVK</sequence>
<dbReference type="PANTHER" id="PTHR24136">
    <property type="entry name" value="SOWAH (DROSOPHILA) HOMOLOG"/>
    <property type="match status" value="1"/>
</dbReference>